<accession>A0AAW7Y3Y0</accession>
<comment type="caution">
    <text evidence="2">The sequence shown here is derived from an EMBL/GenBank/DDBJ whole genome shotgun (WGS) entry which is preliminary data.</text>
</comment>
<dbReference type="EMBL" id="JAUOPU010000009">
    <property type="protein sequence ID" value="MDO6543084.1"/>
    <property type="molecule type" value="Genomic_DNA"/>
</dbReference>
<name>A0AAW7Y3Y0_9GAMM</name>
<dbReference type="InterPro" id="IPR031582">
    <property type="entry name" value="TadF"/>
</dbReference>
<keyword evidence="1" id="KW-0812">Transmembrane</keyword>
<organism evidence="2 3">
    <name type="scientific">Photobacterium sanguinicancri</name>
    <dbReference type="NCBI Taxonomy" id="875932"/>
    <lineage>
        <taxon>Bacteria</taxon>
        <taxon>Pseudomonadati</taxon>
        <taxon>Pseudomonadota</taxon>
        <taxon>Gammaproteobacteria</taxon>
        <taxon>Vibrionales</taxon>
        <taxon>Vibrionaceae</taxon>
        <taxon>Photobacterium</taxon>
    </lineage>
</organism>
<gene>
    <name evidence="2" type="primary">tadF</name>
    <name evidence="2" type="ORF">Q4568_11110</name>
</gene>
<dbReference type="Proteomes" id="UP001170624">
    <property type="component" value="Unassembled WGS sequence"/>
</dbReference>
<reference evidence="2" key="1">
    <citation type="submission" date="2023-07" db="EMBL/GenBank/DDBJ databases">
        <title>Genome content predicts the carbon catabolic preferences of heterotrophic bacteria.</title>
        <authorList>
            <person name="Gralka M."/>
        </authorList>
    </citation>
    <scope>NUCLEOTIDE SEQUENCE</scope>
    <source>
        <strain evidence="2">G2M05</strain>
    </source>
</reference>
<proteinExistence type="predicted"/>
<protein>
    <submittedName>
        <fullName evidence="2">Tight adherence pilus pseudopilin TadF</fullName>
    </submittedName>
</protein>
<keyword evidence="1" id="KW-1133">Transmembrane helix</keyword>
<sequence>MQNKKKQKGVFAIEMAFVLLGMCAVLYFCFDLGYQQIRKSQLERVSYSLVSILKERTIIYKKNKNDKNYETVEQAQVDQLKKIGAVLLKVDESEVSVAVDFRINAQSKPRLSALSNGVACVPQVALTNKLDVNLEKSGDPAPIYQVTVCQKVPAWFESVIGSNASKISRILQAQSTFIGR</sequence>
<keyword evidence="1" id="KW-0472">Membrane</keyword>
<evidence type="ECO:0000313" key="3">
    <source>
        <dbReference type="Proteomes" id="UP001170624"/>
    </source>
</evidence>
<dbReference type="RefSeq" id="WP_303499561.1">
    <property type="nucleotide sequence ID" value="NZ_JAUOPU010000009.1"/>
</dbReference>
<feature type="transmembrane region" description="Helical" evidence="1">
    <location>
        <begin position="12"/>
        <end position="34"/>
    </location>
</feature>
<dbReference type="Pfam" id="PF16964">
    <property type="entry name" value="TadF"/>
    <property type="match status" value="1"/>
</dbReference>
<evidence type="ECO:0000256" key="1">
    <source>
        <dbReference type="SAM" id="Phobius"/>
    </source>
</evidence>
<dbReference type="AlphaFoldDB" id="A0AAW7Y3Y0"/>
<evidence type="ECO:0000313" key="2">
    <source>
        <dbReference type="EMBL" id="MDO6543084.1"/>
    </source>
</evidence>